<protein>
    <submittedName>
        <fullName evidence="2">Uncharacterized protein</fullName>
    </submittedName>
</protein>
<name>A0A7J8C2M7_ROUAE</name>
<reference evidence="2 3" key="1">
    <citation type="journal article" date="2020" name="Nature">
        <title>Six reference-quality genomes reveal evolution of bat adaptations.</title>
        <authorList>
            <person name="Jebb D."/>
            <person name="Huang Z."/>
            <person name="Pippel M."/>
            <person name="Hughes G.M."/>
            <person name="Lavrichenko K."/>
            <person name="Devanna P."/>
            <person name="Winkler S."/>
            <person name="Jermiin L.S."/>
            <person name="Skirmuntt E.C."/>
            <person name="Katzourakis A."/>
            <person name="Burkitt-Gray L."/>
            <person name="Ray D.A."/>
            <person name="Sullivan K.A.M."/>
            <person name="Roscito J.G."/>
            <person name="Kirilenko B.M."/>
            <person name="Davalos L.M."/>
            <person name="Corthals A.P."/>
            <person name="Power M.L."/>
            <person name="Jones G."/>
            <person name="Ransome R.D."/>
            <person name="Dechmann D.K.N."/>
            <person name="Locatelli A.G."/>
            <person name="Puechmaille S.J."/>
            <person name="Fedrigo O."/>
            <person name="Jarvis E.D."/>
            <person name="Hiller M."/>
            <person name="Vernes S.C."/>
            <person name="Myers E.W."/>
            <person name="Teeling E.C."/>
        </authorList>
    </citation>
    <scope>NUCLEOTIDE SEQUENCE [LARGE SCALE GENOMIC DNA]</scope>
    <source>
        <strain evidence="2">MRouAeg1</strain>
        <tissue evidence="2">Muscle</tissue>
    </source>
</reference>
<comment type="caution">
    <text evidence="2">The sequence shown here is derived from an EMBL/GenBank/DDBJ whole genome shotgun (WGS) entry which is preliminary data.</text>
</comment>
<dbReference type="AlphaFoldDB" id="A0A7J8C2M7"/>
<keyword evidence="3" id="KW-1185">Reference proteome</keyword>
<evidence type="ECO:0000313" key="3">
    <source>
        <dbReference type="Proteomes" id="UP000593571"/>
    </source>
</evidence>
<feature type="region of interest" description="Disordered" evidence="1">
    <location>
        <begin position="135"/>
        <end position="178"/>
    </location>
</feature>
<dbReference type="Proteomes" id="UP000593571">
    <property type="component" value="Unassembled WGS sequence"/>
</dbReference>
<organism evidence="2 3">
    <name type="scientific">Rousettus aegyptiacus</name>
    <name type="common">Egyptian fruit bat</name>
    <name type="synonym">Pteropus aegyptiacus</name>
    <dbReference type="NCBI Taxonomy" id="9407"/>
    <lineage>
        <taxon>Eukaryota</taxon>
        <taxon>Metazoa</taxon>
        <taxon>Chordata</taxon>
        <taxon>Craniata</taxon>
        <taxon>Vertebrata</taxon>
        <taxon>Euteleostomi</taxon>
        <taxon>Mammalia</taxon>
        <taxon>Eutheria</taxon>
        <taxon>Laurasiatheria</taxon>
        <taxon>Chiroptera</taxon>
        <taxon>Yinpterochiroptera</taxon>
        <taxon>Pteropodoidea</taxon>
        <taxon>Pteropodidae</taxon>
        <taxon>Rousettinae</taxon>
        <taxon>Rousettus</taxon>
    </lineage>
</organism>
<evidence type="ECO:0000313" key="2">
    <source>
        <dbReference type="EMBL" id="KAF6405102.1"/>
    </source>
</evidence>
<proteinExistence type="predicted"/>
<sequence>MPPLSQSPTEITGSPWPLCTSSMHVAACSVSEPNWECLDEGKENSATHSAFRTRSRIFSVFKAPDASAIQGTVPPNPRLTICREFLKGQATQHMTIALGIRAAQLILEFVILVRRTSDLFPPPLPHLSFFRGLPPHGRGHGRDSRGRAPDLLAVPRGRGGMPAAGRWRAAVGDESHRR</sequence>
<accession>A0A7J8C2M7</accession>
<evidence type="ECO:0000256" key="1">
    <source>
        <dbReference type="SAM" id="MobiDB-lite"/>
    </source>
</evidence>
<gene>
    <name evidence="2" type="ORF">HJG63_009412</name>
</gene>
<dbReference type="EMBL" id="JACASE010000015">
    <property type="protein sequence ID" value="KAF6405102.1"/>
    <property type="molecule type" value="Genomic_DNA"/>
</dbReference>